<dbReference type="EMBL" id="DF973566">
    <property type="protein sequence ID" value="GAU34801.1"/>
    <property type="molecule type" value="Genomic_DNA"/>
</dbReference>
<evidence type="ECO:0000313" key="2">
    <source>
        <dbReference type="Proteomes" id="UP000242715"/>
    </source>
</evidence>
<dbReference type="OrthoDB" id="1730788at2759"/>
<dbReference type="InterPro" id="IPR044968">
    <property type="entry name" value="PRD1"/>
</dbReference>
<dbReference type="PANTHER" id="PTHR36379">
    <property type="entry name" value="PROTEIN PRD1"/>
    <property type="match status" value="1"/>
</dbReference>
<sequence length="119" mass="13497">MSTRADAAPRTIRNNHYVGKGSEEIRGEVFFVLYKLSVLQSTSDEGDGSDMLIPFCPKLLYLLGDVLLKTQDDVRFNCIVLCCPSTLLTMLARRQLLSEESVYDIENKDPEVKMCLQFQ</sequence>
<name>A0A2Z6MTU7_TRISU</name>
<evidence type="ECO:0000313" key="1">
    <source>
        <dbReference type="EMBL" id="GAU34801.1"/>
    </source>
</evidence>
<accession>A0A2Z6MTU7</accession>
<gene>
    <name evidence="1" type="ORF">TSUD_206050</name>
</gene>
<dbReference type="GO" id="GO:0042138">
    <property type="term" value="P:meiotic DNA double-strand break formation"/>
    <property type="evidence" value="ECO:0007669"/>
    <property type="project" value="InterPro"/>
</dbReference>
<organism evidence="1 2">
    <name type="scientific">Trifolium subterraneum</name>
    <name type="common">Subterranean clover</name>
    <dbReference type="NCBI Taxonomy" id="3900"/>
    <lineage>
        <taxon>Eukaryota</taxon>
        <taxon>Viridiplantae</taxon>
        <taxon>Streptophyta</taxon>
        <taxon>Embryophyta</taxon>
        <taxon>Tracheophyta</taxon>
        <taxon>Spermatophyta</taxon>
        <taxon>Magnoliopsida</taxon>
        <taxon>eudicotyledons</taxon>
        <taxon>Gunneridae</taxon>
        <taxon>Pentapetalae</taxon>
        <taxon>rosids</taxon>
        <taxon>fabids</taxon>
        <taxon>Fabales</taxon>
        <taxon>Fabaceae</taxon>
        <taxon>Papilionoideae</taxon>
        <taxon>50 kb inversion clade</taxon>
        <taxon>NPAAA clade</taxon>
        <taxon>Hologalegina</taxon>
        <taxon>IRL clade</taxon>
        <taxon>Trifolieae</taxon>
        <taxon>Trifolium</taxon>
    </lineage>
</organism>
<keyword evidence="2" id="KW-1185">Reference proteome</keyword>
<protein>
    <submittedName>
        <fullName evidence="1">Uncharacterized protein</fullName>
    </submittedName>
</protein>
<reference evidence="2" key="1">
    <citation type="journal article" date="2017" name="Front. Plant Sci.">
        <title>Climate Clever Clovers: New Paradigm to Reduce the Environmental Footprint of Ruminants by Breeding Low Methanogenic Forages Utilizing Haplotype Variation.</title>
        <authorList>
            <person name="Kaur P."/>
            <person name="Appels R."/>
            <person name="Bayer P.E."/>
            <person name="Keeble-Gagnere G."/>
            <person name="Wang J."/>
            <person name="Hirakawa H."/>
            <person name="Shirasawa K."/>
            <person name="Vercoe P."/>
            <person name="Stefanova K."/>
            <person name="Durmic Z."/>
            <person name="Nichols P."/>
            <person name="Revell C."/>
            <person name="Isobe S.N."/>
            <person name="Edwards D."/>
            <person name="Erskine W."/>
        </authorList>
    </citation>
    <scope>NUCLEOTIDE SEQUENCE [LARGE SCALE GENOMIC DNA]</scope>
    <source>
        <strain evidence="2">cv. Daliak</strain>
    </source>
</reference>
<dbReference type="AlphaFoldDB" id="A0A2Z6MTU7"/>
<dbReference type="PANTHER" id="PTHR36379:SF1">
    <property type="entry name" value="PUTATIVE RECOMBINATION INITIATION DEFECT 1-RELATED"/>
    <property type="match status" value="1"/>
</dbReference>
<proteinExistence type="predicted"/>
<dbReference type="Proteomes" id="UP000242715">
    <property type="component" value="Unassembled WGS sequence"/>
</dbReference>